<dbReference type="InterPro" id="IPR008207">
    <property type="entry name" value="Sig_transdc_His_kin_Hpt_dom"/>
</dbReference>
<gene>
    <name evidence="5" type="ORF">U1T56_01225</name>
</gene>
<proteinExistence type="predicted"/>
<dbReference type="SUPFAM" id="SSF47226">
    <property type="entry name" value="Histidine-containing phosphotransfer domain, HPT domain"/>
    <property type="match status" value="1"/>
</dbReference>
<reference evidence="5 6" key="1">
    <citation type="submission" date="2024-01" db="EMBL/GenBank/DDBJ databases">
        <title>Multi-omics insights into the function and evolution of sodium benzoate biodegradation pathways in Benzoatithermus flavus gen. nov., sp. nov. from hot spring.</title>
        <authorList>
            <person name="Hu C.-J."/>
            <person name="Li W.-J."/>
        </authorList>
    </citation>
    <scope>NUCLEOTIDE SEQUENCE [LARGE SCALE GENOMIC DNA]</scope>
    <source>
        <strain evidence="5 6">SYSU G07066</strain>
    </source>
</reference>
<dbReference type="Gene3D" id="1.20.120.160">
    <property type="entry name" value="HPT domain"/>
    <property type="match status" value="1"/>
</dbReference>
<dbReference type="Pfam" id="PF01627">
    <property type="entry name" value="Hpt"/>
    <property type="match status" value="1"/>
</dbReference>
<dbReference type="PANTHER" id="PTHR44591">
    <property type="entry name" value="STRESS RESPONSE REGULATOR PROTEIN 1"/>
    <property type="match status" value="1"/>
</dbReference>
<dbReference type="InterPro" id="IPR011006">
    <property type="entry name" value="CheY-like_superfamily"/>
</dbReference>
<dbReference type="Gene3D" id="3.40.50.2300">
    <property type="match status" value="1"/>
</dbReference>
<evidence type="ECO:0000313" key="5">
    <source>
        <dbReference type="EMBL" id="MEK0081756.1"/>
    </source>
</evidence>
<keyword evidence="6" id="KW-1185">Reference proteome</keyword>
<organism evidence="5 6">
    <name type="scientific">Benzoatithermus flavus</name>
    <dbReference type="NCBI Taxonomy" id="3108223"/>
    <lineage>
        <taxon>Bacteria</taxon>
        <taxon>Pseudomonadati</taxon>
        <taxon>Pseudomonadota</taxon>
        <taxon>Alphaproteobacteria</taxon>
        <taxon>Geminicoccales</taxon>
        <taxon>Geminicoccaceae</taxon>
        <taxon>Benzoatithermus</taxon>
    </lineage>
</organism>
<comment type="caution">
    <text evidence="3">Lacks conserved residue(s) required for the propagation of feature annotation.</text>
</comment>
<dbReference type="EMBL" id="JBBLZC010000001">
    <property type="protein sequence ID" value="MEK0081756.1"/>
    <property type="molecule type" value="Genomic_DNA"/>
</dbReference>
<dbReference type="RefSeq" id="WP_418157603.1">
    <property type="nucleotide sequence ID" value="NZ_JBBLZC010000001.1"/>
</dbReference>
<dbReference type="InterPro" id="IPR001789">
    <property type="entry name" value="Sig_transdc_resp-reg_receiver"/>
</dbReference>
<comment type="caution">
    <text evidence="5">The sequence shown here is derived from an EMBL/GenBank/DDBJ whole genome shotgun (WGS) entry which is preliminary data.</text>
</comment>
<evidence type="ECO:0000313" key="6">
    <source>
        <dbReference type="Proteomes" id="UP001375743"/>
    </source>
</evidence>
<name>A0ABU8XKM4_9PROT</name>
<dbReference type="InterPro" id="IPR050595">
    <property type="entry name" value="Bact_response_regulator"/>
</dbReference>
<dbReference type="SUPFAM" id="SSF52172">
    <property type="entry name" value="CheY-like"/>
    <property type="match status" value="1"/>
</dbReference>
<dbReference type="PANTHER" id="PTHR44591:SF3">
    <property type="entry name" value="RESPONSE REGULATORY DOMAIN-CONTAINING PROTEIN"/>
    <property type="match status" value="1"/>
</dbReference>
<evidence type="ECO:0000256" key="1">
    <source>
        <dbReference type="ARBA" id="ARBA00022553"/>
    </source>
</evidence>
<evidence type="ECO:0000256" key="2">
    <source>
        <dbReference type="ARBA" id="ARBA00023012"/>
    </source>
</evidence>
<evidence type="ECO:0000256" key="3">
    <source>
        <dbReference type="PROSITE-ProRule" id="PRU00169"/>
    </source>
</evidence>
<dbReference type="InterPro" id="IPR036641">
    <property type="entry name" value="HPT_dom_sf"/>
</dbReference>
<sequence length="265" mass="28625">MRSPACHSAAPRRLLIVGDVALSRSLMRMVLSRLDYVVTCVASAQEALTALAHTRFALALIALQLPDVPGLTLARRLRDWPEPTGSMPILLFGDAWDTERILEDCREARLQGYLPKPISIGRLVSTVCDLIQRAPSQPEAPTPMPHPPVAIERLLAFTDGDLQLEQELVSLYLATAGVYLDEMRMALDGGADWNRPAHGLKGASDNIGAVEMARLAAAAEMAPPSPAELARLEQALAAVRRFFRERHAIAAANTASTGPTSRGLP</sequence>
<dbReference type="Proteomes" id="UP001375743">
    <property type="component" value="Unassembled WGS sequence"/>
</dbReference>
<feature type="domain" description="Response regulatory" evidence="4">
    <location>
        <begin position="13"/>
        <end position="131"/>
    </location>
</feature>
<protein>
    <submittedName>
        <fullName evidence="5">Response regulator</fullName>
    </submittedName>
</protein>
<accession>A0ABU8XKM4</accession>
<keyword evidence="2" id="KW-0902">Two-component regulatory system</keyword>
<dbReference type="PROSITE" id="PS50110">
    <property type="entry name" value="RESPONSE_REGULATORY"/>
    <property type="match status" value="1"/>
</dbReference>
<evidence type="ECO:0000259" key="4">
    <source>
        <dbReference type="PROSITE" id="PS50110"/>
    </source>
</evidence>
<dbReference type="CDD" id="cd17546">
    <property type="entry name" value="REC_hyHK_CKI1_RcsC-like"/>
    <property type="match status" value="1"/>
</dbReference>
<dbReference type="Pfam" id="PF00072">
    <property type="entry name" value="Response_reg"/>
    <property type="match status" value="1"/>
</dbReference>
<dbReference type="SMART" id="SM00448">
    <property type="entry name" value="REC"/>
    <property type="match status" value="1"/>
</dbReference>
<keyword evidence="1" id="KW-0597">Phosphoprotein</keyword>